<evidence type="ECO:0000256" key="2">
    <source>
        <dbReference type="ARBA" id="ARBA00010199"/>
    </source>
</evidence>
<dbReference type="PANTHER" id="PTHR11206">
    <property type="entry name" value="MULTIDRUG RESISTANCE PROTEIN"/>
    <property type="match status" value="1"/>
</dbReference>
<dbReference type="Pfam" id="PF01554">
    <property type="entry name" value="MatE"/>
    <property type="match status" value="2"/>
</dbReference>
<keyword evidence="9" id="KW-1185">Reference proteome</keyword>
<gene>
    <name evidence="8" type="ORF">G7K_6262-t1</name>
</gene>
<dbReference type="OMA" id="EFWILLK"/>
<dbReference type="InterPro" id="IPR045069">
    <property type="entry name" value="MATE_euk"/>
</dbReference>
<feature type="transmembrane region" description="Helical" evidence="7">
    <location>
        <begin position="400"/>
        <end position="419"/>
    </location>
</feature>
<feature type="transmembrane region" description="Helical" evidence="7">
    <location>
        <begin position="118"/>
        <end position="135"/>
    </location>
</feature>
<keyword evidence="5 7" id="KW-0472">Membrane</keyword>
<dbReference type="GO" id="GO:0042910">
    <property type="term" value="F:xenobiotic transmembrane transporter activity"/>
    <property type="evidence" value="ECO:0007669"/>
    <property type="project" value="InterPro"/>
</dbReference>
<evidence type="ECO:0000256" key="3">
    <source>
        <dbReference type="ARBA" id="ARBA00022692"/>
    </source>
</evidence>
<evidence type="ECO:0000256" key="4">
    <source>
        <dbReference type="ARBA" id="ARBA00022989"/>
    </source>
</evidence>
<dbReference type="GO" id="GO:0016020">
    <property type="term" value="C:membrane"/>
    <property type="evidence" value="ECO:0007669"/>
    <property type="project" value="UniProtKB-SubCell"/>
</dbReference>
<dbReference type="InterPro" id="IPR002528">
    <property type="entry name" value="MATE_fam"/>
</dbReference>
<dbReference type="GO" id="GO:1990961">
    <property type="term" value="P:xenobiotic detoxification by transmembrane export across the plasma membrane"/>
    <property type="evidence" value="ECO:0007669"/>
    <property type="project" value="InterPro"/>
</dbReference>
<keyword evidence="4 7" id="KW-1133">Transmembrane helix</keyword>
<feature type="transmembrane region" description="Helical" evidence="7">
    <location>
        <begin position="35"/>
        <end position="56"/>
    </location>
</feature>
<organism evidence="8 9">
    <name type="scientific">Saitoella complicata (strain BCRC 22490 / CBS 7301 / JCM 7358 / NBRC 10748 / NRRL Y-17804)</name>
    <dbReference type="NCBI Taxonomy" id="698492"/>
    <lineage>
        <taxon>Eukaryota</taxon>
        <taxon>Fungi</taxon>
        <taxon>Dikarya</taxon>
        <taxon>Ascomycota</taxon>
        <taxon>Taphrinomycotina</taxon>
        <taxon>Taphrinomycotina incertae sedis</taxon>
        <taxon>Saitoella</taxon>
    </lineage>
</organism>
<evidence type="ECO:0000313" key="9">
    <source>
        <dbReference type="Proteomes" id="UP000033140"/>
    </source>
</evidence>
<keyword evidence="3 7" id="KW-0812">Transmembrane</keyword>
<reference evidence="8 9" key="2">
    <citation type="journal article" date="2014" name="J. Gen. Appl. Microbiol.">
        <title>The early diverging ascomycetous budding yeast Saitoella complicata has three histone deacetylases belonging to the Clr6, Hos2, and Rpd3 lineages.</title>
        <authorList>
            <person name="Nishida H."/>
            <person name="Matsumoto T."/>
            <person name="Kondo S."/>
            <person name="Hamamoto M."/>
            <person name="Yoshikawa H."/>
        </authorList>
    </citation>
    <scope>NUCLEOTIDE SEQUENCE [LARGE SCALE GENOMIC DNA]</scope>
    <source>
        <strain evidence="8 9">NRRL Y-17804</strain>
    </source>
</reference>
<comment type="caution">
    <text evidence="8">The sequence shown here is derived from an EMBL/GenBank/DDBJ whole genome shotgun (WGS) entry which is preliminary data.</text>
</comment>
<evidence type="ECO:0000256" key="1">
    <source>
        <dbReference type="ARBA" id="ARBA00004141"/>
    </source>
</evidence>
<dbReference type="NCBIfam" id="TIGR00797">
    <property type="entry name" value="matE"/>
    <property type="match status" value="1"/>
</dbReference>
<dbReference type="Proteomes" id="UP000033140">
    <property type="component" value="Unassembled WGS sequence"/>
</dbReference>
<feature type="transmembrane region" description="Helical" evidence="7">
    <location>
        <begin position="295"/>
        <end position="316"/>
    </location>
</feature>
<name>A0A0E9NQQ3_SAICN</name>
<evidence type="ECO:0000256" key="7">
    <source>
        <dbReference type="SAM" id="Phobius"/>
    </source>
</evidence>
<protein>
    <recommendedName>
        <fullName evidence="10">MATE efflux family protein</fullName>
    </recommendedName>
</protein>
<feature type="transmembrane region" description="Helical" evidence="7">
    <location>
        <begin position="370"/>
        <end position="388"/>
    </location>
</feature>
<proteinExistence type="inferred from homology"/>
<comment type="similarity">
    <text evidence="2">Belongs to the multi antimicrobial extrusion (MATE) (TC 2.A.66.1) family.</text>
</comment>
<evidence type="ECO:0008006" key="10">
    <source>
        <dbReference type="Google" id="ProtNLM"/>
    </source>
</evidence>
<accession>A0A0E9NQQ3</accession>
<feature type="transmembrane region" description="Helical" evidence="7">
    <location>
        <begin position="76"/>
        <end position="98"/>
    </location>
</feature>
<dbReference type="GO" id="GO:0015297">
    <property type="term" value="F:antiporter activity"/>
    <property type="evidence" value="ECO:0007669"/>
    <property type="project" value="InterPro"/>
</dbReference>
<evidence type="ECO:0000256" key="6">
    <source>
        <dbReference type="SAM" id="MobiDB-lite"/>
    </source>
</evidence>
<sequence>MSVPVILAYMLQNSLQTGSVLIVGRRSAQDLAVAAFSYMFAMATAWLIGLGGTTALDTLASQAYGSGGDPRRLGILLQRGLIVLTAMYIPIAFLWWNVAPVLRFLHQEVELADDTQRFLRALIPGGLGYIYFEAGKKYLQAQGIMRAGTYVLLIASPLNLLSNYFFVYTLKLGLLGAAYATGLTYWLSAALLALYSTFIHGHEAWGGISSRSIREGKWEFFTLAISGVLMVGTEWWAFEIVALVAGSLGAVPLAAQSVIMTTDQILNTVPFGLGVASSTRVGNLLGARRAKGAGLAANISAFTSVFFGGLIMVLMLSVRSSFGRLFSDEQPVIELVAHVLPYVAAFQIADGIAGSQGGCLRGMGRQHVGAVVNSLAYYAFALPLGVWLALRKGYGLEGLWMGQCAALFTVGALEWVYVYSTNWEKEVDRAAKRYQEEHEESTSTADQGTAVSEERYIVVFNTHIDYINREDIIILHRRHTSNLRRQTSTCVRTEGKSEELVNSRTSRIKPKGPARMDPCANRTQTRDSYPYSDLQALRMECRPG</sequence>
<dbReference type="EMBL" id="BACD03000062">
    <property type="protein sequence ID" value="GAO52179.1"/>
    <property type="molecule type" value="Genomic_DNA"/>
</dbReference>
<dbReference type="STRING" id="698492.A0A0E9NQQ3"/>
<reference evidence="8 9" key="1">
    <citation type="journal article" date="2011" name="J. Gen. Appl. Microbiol.">
        <title>Draft genome sequencing of the enigmatic yeast Saitoella complicata.</title>
        <authorList>
            <person name="Nishida H."/>
            <person name="Hamamoto M."/>
            <person name="Sugiyama J."/>
        </authorList>
    </citation>
    <scope>NUCLEOTIDE SEQUENCE [LARGE SCALE GENOMIC DNA]</scope>
    <source>
        <strain evidence="8 9">NRRL Y-17804</strain>
    </source>
</reference>
<evidence type="ECO:0000313" key="8">
    <source>
        <dbReference type="EMBL" id="GAO52179.1"/>
    </source>
</evidence>
<reference evidence="8 9" key="3">
    <citation type="journal article" date="2015" name="Genome Announc.">
        <title>Draft Genome Sequence of the Archiascomycetous Yeast Saitoella complicata.</title>
        <authorList>
            <person name="Yamauchi K."/>
            <person name="Kondo S."/>
            <person name="Hamamoto M."/>
            <person name="Takahashi Y."/>
            <person name="Ogura Y."/>
            <person name="Hayashi T."/>
            <person name="Nishida H."/>
        </authorList>
    </citation>
    <scope>NUCLEOTIDE SEQUENCE [LARGE SCALE GENOMIC DNA]</scope>
    <source>
        <strain evidence="8 9">NRRL Y-17804</strain>
    </source>
</reference>
<evidence type="ECO:0000256" key="5">
    <source>
        <dbReference type="ARBA" id="ARBA00023136"/>
    </source>
</evidence>
<feature type="transmembrane region" description="Helical" evidence="7">
    <location>
        <begin position="178"/>
        <end position="199"/>
    </location>
</feature>
<comment type="subcellular location">
    <subcellularLocation>
        <location evidence="1">Membrane</location>
        <topology evidence="1">Multi-pass membrane protein</topology>
    </subcellularLocation>
</comment>
<feature type="region of interest" description="Disordered" evidence="6">
    <location>
        <begin position="494"/>
        <end position="528"/>
    </location>
</feature>
<feature type="transmembrane region" description="Helical" evidence="7">
    <location>
        <begin position="147"/>
        <end position="166"/>
    </location>
</feature>
<dbReference type="CDD" id="cd13132">
    <property type="entry name" value="MATE_eukaryotic"/>
    <property type="match status" value="1"/>
</dbReference>
<dbReference type="AlphaFoldDB" id="A0A0E9NQQ3"/>